<evidence type="ECO:0000259" key="2">
    <source>
        <dbReference type="Pfam" id="PF08325"/>
    </source>
</evidence>
<reference evidence="3" key="1">
    <citation type="journal article" date="2020" name="Nature">
        <title>Giant virus diversity and host interactions through global metagenomics.</title>
        <authorList>
            <person name="Schulz F."/>
            <person name="Roux S."/>
            <person name="Paez-Espino D."/>
            <person name="Jungbluth S."/>
            <person name="Walsh D.A."/>
            <person name="Denef V.J."/>
            <person name="McMahon K.D."/>
            <person name="Konstantinidis K.T."/>
            <person name="Eloe-Fadrosh E.A."/>
            <person name="Kyrpides N.C."/>
            <person name="Woyke T."/>
        </authorList>
    </citation>
    <scope>NUCLEOTIDE SEQUENCE</scope>
    <source>
        <strain evidence="3">GVMAG-M-3300020166-18</strain>
    </source>
</reference>
<keyword evidence="1" id="KW-1133">Transmembrane helix</keyword>
<accession>A0A6C0BWR6</accession>
<feature type="domain" description="WLM" evidence="2">
    <location>
        <begin position="88"/>
        <end position="172"/>
    </location>
</feature>
<dbReference type="Gene3D" id="3.30.2010.10">
    <property type="entry name" value="Metalloproteases ('zincins'), catalytic domain"/>
    <property type="match status" value="1"/>
</dbReference>
<dbReference type="AlphaFoldDB" id="A0A6C0BWR6"/>
<keyword evidence="1" id="KW-0812">Transmembrane</keyword>
<dbReference type="EMBL" id="MN739271">
    <property type="protein sequence ID" value="QHS96540.1"/>
    <property type="molecule type" value="Genomic_DNA"/>
</dbReference>
<dbReference type="InterPro" id="IPR013536">
    <property type="entry name" value="WLM_dom"/>
</dbReference>
<organism evidence="3">
    <name type="scientific">viral metagenome</name>
    <dbReference type="NCBI Taxonomy" id="1070528"/>
    <lineage>
        <taxon>unclassified sequences</taxon>
        <taxon>metagenomes</taxon>
        <taxon>organismal metagenomes</taxon>
    </lineage>
</organism>
<name>A0A6C0BWR6_9ZZZZ</name>
<feature type="transmembrane region" description="Helical" evidence="1">
    <location>
        <begin position="7"/>
        <end position="25"/>
    </location>
</feature>
<evidence type="ECO:0000256" key="1">
    <source>
        <dbReference type="SAM" id="Phobius"/>
    </source>
</evidence>
<dbReference type="Pfam" id="PF08325">
    <property type="entry name" value="WLM"/>
    <property type="match status" value="1"/>
</dbReference>
<proteinExistence type="predicted"/>
<evidence type="ECO:0000313" key="3">
    <source>
        <dbReference type="EMBL" id="QHS96540.1"/>
    </source>
</evidence>
<keyword evidence="1" id="KW-0472">Membrane</keyword>
<sequence>MKNLNTIGVLFITLILIISLNFYHFSDSLELKCVISDVDGKKYCVRDRKKLHESADMLAHTTANCRTLIDHLVEKYGDEKKCVYRLRTQFKANKVYEILPTSKFTAYSENKGEKLAFCLNTTKKGEERIDQNTLQFVAFHELAHIATMSVGHTEEFWRNFQFILKEAEELGIYQVVNYKDNPVEYCGMTINSSPYFRKNKEV</sequence>
<protein>
    <recommendedName>
        <fullName evidence="2">WLM domain-containing protein</fullName>
    </recommendedName>
</protein>